<accession>X6L8M3</accession>
<comment type="caution">
    <text evidence="2">The sequence shown here is derived from an EMBL/GenBank/DDBJ whole genome shotgun (WGS) entry which is preliminary data.</text>
</comment>
<gene>
    <name evidence="2" type="ORF">RFI_39667</name>
</gene>
<dbReference type="EMBL" id="ASPP01048417">
    <property type="protein sequence ID" value="ETN97860.1"/>
    <property type="molecule type" value="Genomic_DNA"/>
</dbReference>
<keyword evidence="3" id="KW-1185">Reference proteome</keyword>
<evidence type="ECO:0000313" key="3">
    <source>
        <dbReference type="Proteomes" id="UP000023152"/>
    </source>
</evidence>
<evidence type="ECO:0000256" key="1">
    <source>
        <dbReference type="SAM" id="Phobius"/>
    </source>
</evidence>
<keyword evidence="1" id="KW-1133">Transmembrane helix</keyword>
<dbReference type="AlphaFoldDB" id="X6L8M3"/>
<proteinExistence type="predicted"/>
<sequence>MSELEWPTILVELFFMLITQLMFVHNLTQNKNELKITETNDERKEDPAQTYEISLVPDKGCAFFFNWLNTETDGTILKNVGIWKLYGKGIQLKRMQTVSPNNHQKVLLRNNKDDKFYFGRSDVQFCGI</sequence>
<protein>
    <submittedName>
        <fullName evidence="2">Uncharacterized protein</fullName>
    </submittedName>
</protein>
<organism evidence="2 3">
    <name type="scientific">Reticulomyxa filosa</name>
    <dbReference type="NCBI Taxonomy" id="46433"/>
    <lineage>
        <taxon>Eukaryota</taxon>
        <taxon>Sar</taxon>
        <taxon>Rhizaria</taxon>
        <taxon>Retaria</taxon>
        <taxon>Foraminifera</taxon>
        <taxon>Monothalamids</taxon>
        <taxon>Reticulomyxidae</taxon>
        <taxon>Reticulomyxa</taxon>
    </lineage>
</organism>
<reference evidence="2 3" key="1">
    <citation type="journal article" date="2013" name="Curr. Biol.">
        <title>The Genome of the Foraminiferan Reticulomyxa filosa.</title>
        <authorList>
            <person name="Glockner G."/>
            <person name="Hulsmann N."/>
            <person name="Schleicher M."/>
            <person name="Noegel A.A."/>
            <person name="Eichinger L."/>
            <person name="Gallinger C."/>
            <person name="Pawlowski J."/>
            <person name="Sierra R."/>
            <person name="Euteneuer U."/>
            <person name="Pillet L."/>
            <person name="Moustafa A."/>
            <person name="Platzer M."/>
            <person name="Groth M."/>
            <person name="Szafranski K."/>
            <person name="Schliwa M."/>
        </authorList>
    </citation>
    <scope>NUCLEOTIDE SEQUENCE [LARGE SCALE GENOMIC DNA]</scope>
</reference>
<feature type="transmembrane region" description="Helical" evidence="1">
    <location>
        <begin position="6"/>
        <end position="24"/>
    </location>
</feature>
<keyword evidence="1" id="KW-0812">Transmembrane</keyword>
<keyword evidence="1" id="KW-0472">Membrane</keyword>
<dbReference type="Proteomes" id="UP000023152">
    <property type="component" value="Unassembled WGS sequence"/>
</dbReference>
<evidence type="ECO:0000313" key="2">
    <source>
        <dbReference type="EMBL" id="ETN97860.1"/>
    </source>
</evidence>
<name>X6L8M3_RETFI</name>